<feature type="domain" description="RNA polymerase sigma factor 70 region 4 type 2" evidence="8">
    <location>
        <begin position="124"/>
        <end position="175"/>
    </location>
</feature>
<evidence type="ECO:0000313" key="10">
    <source>
        <dbReference type="Proteomes" id="UP001500967"/>
    </source>
</evidence>
<evidence type="ECO:0000256" key="3">
    <source>
        <dbReference type="ARBA" id="ARBA00023082"/>
    </source>
</evidence>
<feature type="region of interest" description="Disordered" evidence="6">
    <location>
        <begin position="1"/>
        <end position="24"/>
    </location>
</feature>
<evidence type="ECO:0000256" key="2">
    <source>
        <dbReference type="ARBA" id="ARBA00023015"/>
    </source>
</evidence>
<evidence type="ECO:0000256" key="5">
    <source>
        <dbReference type="ARBA" id="ARBA00023163"/>
    </source>
</evidence>
<evidence type="ECO:0000256" key="1">
    <source>
        <dbReference type="ARBA" id="ARBA00010641"/>
    </source>
</evidence>
<dbReference type="Pfam" id="PF04542">
    <property type="entry name" value="Sigma70_r2"/>
    <property type="match status" value="1"/>
</dbReference>
<dbReference type="PANTHER" id="PTHR43133">
    <property type="entry name" value="RNA POLYMERASE ECF-TYPE SIGMA FACTO"/>
    <property type="match status" value="1"/>
</dbReference>
<accession>A0ABP3EYC7</accession>
<evidence type="ECO:0000313" key="9">
    <source>
        <dbReference type="EMBL" id="GAA0280110.1"/>
    </source>
</evidence>
<evidence type="ECO:0000256" key="4">
    <source>
        <dbReference type="ARBA" id="ARBA00023125"/>
    </source>
</evidence>
<dbReference type="InterPro" id="IPR013249">
    <property type="entry name" value="RNA_pol_sigma70_r4_t2"/>
</dbReference>
<gene>
    <name evidence="9" type="ORF">GCM10009539_80040</name>
</gene>
<evidence type="ECO:0000259" key="8">
    <source>
        <dbReference type="Pfam" id="PF08281"/>
    </source>
</evidence>
<dbReference type="CDD" id="cd06171">
    <property type="entry name" value="Sigma70_r4"/>
    <property type="match status" value="1"/>
</dbReference>
<dbReference type="InterPro" id="IPR014284">
    <property type="entry name" value="RNA_pol_sigma-70_dom"/>
</dbReference>
<dbReference type="Proteomes" id="UP001500967">
    <property type="component" value="Unassembled WGS sequence"/>
</dbReference>
<keyword evidence="2" id="KW-0805">Transcription regulation</keyword>
<feature type="domain" description="RNA polymerase sigma-70 region 2" evidence="7">
    <location>
        <begin position="49"/>
        <end position="99"/>
    </location>
</feature>
<comment type="caution">
    <text evidence="9">The sequence shown here is derived from an EMBL/GenBank/DDBJ whole genome shotgun (WGS) entry which is preliminary data.</text>
</comment>
<dbReference type="PANTHER" id="PTHR43133:SF50">
    <property type="entry name" value="ECF RNA POLYMERASE SIGMA FACTOR SIGM"/>
    <property type="match status" value="1"/>
</dbReference>
<keyword evidence="3" id="KW-0731">Sigma factor</keyword>
<proteinExistence type="inferred from homology"/>
<dbReference type="EMBL" id="BAAAGX010000042">
    <property type="protein sequence ID" value="GAA0280110.1"/>
    <property type="molecule type" value="Genomic_DNA"/>
</dbReference>
<dbReference type="SUPFAM" id="SSF88659">
    <property type="entry name" value="Sigma3 and sigma4 domains of RNA polymerase sigma factors"/>
    <property type="match status" value="1"/>
</dbReference>
<evidence type="ECO:0000259" key="7">
    <source>
        <dbReference type="Pfam" id="PF04542"/>
    </source>
</evidence>
<dbReference type="InterPro" id="IPR039425">
    <property type="entry name" value="RNA_pol_sigma-70-like"/>
</dbReference>
<name>A0ABP3EYC7_9ACTN</name>
<comment type="similarity">
    <text evidence="1">Belongs to the sigma-70 factor family. ECF subfamily.</text>
</comment>
<dbReference type="InterPro" id="IPR036388">
    <property type="entry name" value="WH-like_DNA-bd_sf"/>
</dbReference>
<keyword evidence="5" id="KW-0804">Transcription</keyword>
<dbReference type="NCBIfam" id="TIGR02937">
    <property type="entry name" value="sigma70-ECF"/>
    <property type="match status" value="1"/>
</dbReference>
<sequence>MRPQPAARPPRDKETSGQPTDRNDVATAEHEFDEFYTANFAAIGTQIAAYLGDRAEAEDITQEAFCRAWRRWSRVSGYGDPVAWVRTVAYRLAVSRWRRIRVAFAHRRQQRAEPAPPPDPEWLDLVAALGTLPAQQRRAVVLFYLGDLSIDEIADREGVPAGTVKSWLHRARGRLAVELGPDEIAHTDRTGVLREH</sequence>
<dbReference type="Gene3D" id="1.10.10.10">
    <property type="entry name" value="Winged helix-like DNA-binding domain superfamily/Winged helix DNA-binding domain"/>
    <property type="match status" value="1"/>
</dbReference>
<protein>
    <submittedName>
        <fullName evidence="9">SigE family RNA polymerase sigma factor</fullName>
    </submittedName>
</protein>
<organism evidence="9 10">
    <name type="scientific">Cryptosporangium japonicum</name>
    <dbReference type="NCBI Taxonomy" id="80872"/>
    <lineage>
        <taxon>Bacteria</taxon>
        <taxon>Bacillati</taxon>
        <taxon>Actinomycetota</taxon>
        <taxon>Actinomycetes</taxon>
        <taxon>Cryptosporangiales</taxon>
        <taxon>Cryptosporangiaceae</taxon>
        <taxon>Cryptosporangium</taxon>
    </lineage>
</organism>
<dbReference type="InterPro" id="IPR007627">
    <property type="entry name" value="RNA_pol_sigma70_r2"/>
</dbReference>
<dbReference type="InterPro" id="IPR013324">
    <property type="entry name" value="RNA_pol_sigma_r3/r4-like"/>
</dbReference>
<dbReference type="SUPFAM" id="SSF88946">
    <property type="entry name" value="Sigma2 domain of RNA polymerase sigma factors"/>
    <property type="match status" value="1"/>
</dbReference>
<dbReference type="Gene3D" id="1.10.1740.10">
    <property type="match status" value="1"/>
</dbReference>
<evidence type="ECO:0000256" key="6">
    <source>
        <dbReference type="SAM" id="MobiDB-lite"/>
    </source>
</evidence>
<keyword evidence="4" id="KW-0238">DNA-binding</keyword>
<dbReference type="Pfam" id="PF08281">
    <property type="entry name" value="Sigma70_r4_2"/>
    <property type="match status" value="1"/>
</dbReference>
<feature type="compositionally biased region" description="Basic and acidic residues" evidence="6">
    <location>
        <begin position="9"/>
        <end position="24"/>
    </location>
</feature>
<reference evidence="10" key="1">
    <citation type="journal article" date="2019" name="Int. J. Syst. Evol. Microbiol.">
        <title>The Global Catalogue of Microorganisms (GCM) 10K type strain sequencing project: providing services to taxonomists for standard genome sequencing and annotation.</title>
        <authorList>
            <consortium name="The Broad Institute Genomics Platform"/>
            <consortium name="The Broad Institute Genome Sequencing Center for Infectious Disease"/>
            <person name="Wu L."/>
            <person name="Ma J."/>
        </authorList>
    </citation>
    <scope>NUCLEOTIDE SEQUENCE [LARGE SCALE GENOMIC DNA]</scope>
    <source>
        <strain evidence="10">JCM 10425</strain>
    </source>
</reference>
<keyword evidence="10" id="KW-1185">Reference proteome</keyword>
<dbReference type="InterPro" id="IPR013325">
    <property type="entry name" value="RNA_pol_sigma_r2"/>
</dbReference>